<comment type="function">
    <text evidence="1">Hydrolyzes indole-3-acetamide (IAM) into indole-3-acetic acid (IAA).</text>
</comment>
<feature type="domain" description="Amidase" evidence="3">
    <location>
        <begin position="17"/>
        <end position="357"/>
    </location>
</feature>
<protein>
    <recommendedName>
        <fullName evidence="2">Indoleacetamide hydrolase</fullName>
    </recommendedName>
</protein>
<reference evidence="4" key="1">
    <citation type="submission" date="2020-11" db="EMBL/GenBank/DDBJ databases">
        <title>Complete genome sequence of a novel pathogenic Methylobacterium strain isolated from rice in Vietnam.</title>
        <authorList>
            <person name="Lai K."/>
            <person name="Okazaki S."/>
            <person name="Higashi K."/>
            <person name="Mori H."/>
            <person name="Toyoda A."/>
            <person name="Kurokawa K."/>
        </authorList>
    </citation>
    <scope>NUCLEOTIDE SEQUENCE</scope>
    <source>
        <strain evidence="4">VL1</strain>
    </source>
</reference>
<dbReference type="InterPro" id="IPR020556">
    <property type="entry name" value="Amidase_CS"/>
</dbReference>
<evidence type="ECO:0000256" key="1">
    <source>
        <dbReference type="ARBA" id="ARBA00003871"/>
    </source>
</evidence>
<evidence type="ECO:0000256" key="2">
    <source>
        <dbReference type="ARBA" id="ARBA00021874"/>
    </source>
</evidence>
<accession>A0A8H8WNY5</accession>
<dbReference type="AlphaFoldDB" id="A0A8H8WNY5"/>
<evidence type="ECO:0000313" key="5">
    <source>
        <dbReference type="Proteomes" id="UP000663508"/>
    </source>
</evidence>
<dbReference type="SUPFAM" id="SSF75304">
    <property type="entry name" value="Amidase signature (AS) enzymes"/>
    <property type="match status" value="1"/>
</dbReference>
<dbReference type="GO" id="GO:0016740">
    <property type="term" value="F:transferase activity"/>
    <property type="evidence" value="ECO:0007669"/>
    <property type="project" value="UniProtKB-KW"/>
</dbReference>
<dbReference type="Pfam" id="PF01425">
    <property type="entry name" value="Amidase"/>
    <property type="match status" value="1"/>
</dbReference>
<dbReference type="Proteomes" id="UP000663508">
    <property type="component" value="Chromosome"/>
</dbReference>
<evidence type="ECO:0000259" key="3">
    <source>
        <dbReference type="Pfam" id="PF01425"/>
    </source>
</evidence>
<dbReference type="PANTHER" id="PTHR11895">
    <property type="entry name" value="TRANSAMIDASE"/>
    <property type="match status" value="1"/>
</dbReference>
<proteinExistence type="predicted"/>
<dbReference type="KEGG" id="mind:mvi_01290"/>
<dbReference type="Gene3D" id="3.90.1300.10">
    <property type="entry name" value="Amidase signature (AS) domain"/>
    <property type="match status" value="1"/>
</dbReference>
<gene>
    <name evidence="4" type="primary">gatA_1</name>
    <name evidence="4" type="ORF">mvi_01290</name>
</gene>
<dbReference type="EMBL" id="AP024145">
    <property type="protein sequence ID" value="BCM81668.1"/>
    <property type="molecule type" value="Genomic_DNA"/>
</dbReference>
<keyword evidence="4" id="KW-0808">Transferase</keyword>
<dbReference type="InterPro" id="IPR000120">
    <property type="entry name" value="Amidase"/>
</dbReference>
<organism evidence="4 5">
    <name type="scientific">Methylobacterium indicum</name>
    <dbReference type="NCBI Taxonomy" id="1775910"/>
    <lineage>
        <taxon>Bacteria</taxon>
        <taxon>Pseudomonadati</taxon>
        <taxon>Pseudomonadota</taxon>
        <taxon>Alphaproteobacteria</taxon>
        <taxon>Hyphomicrobiales</taxon>
        <taxon>Methylobacteriaceae</taxon>
        <taxon>Methylobacterium</taxon>
    </lineage>
</organism>
<dbReference type="InterPro" id="IPR023631">
    <property type="entry name" value="Amidase_dom"/>
</dbReference>
<evidence type="ECO:0000313" key="4">
    <source>
        <dbReference type="EMBL" id="BCM81668.1"/>
    </source>
</evidence>
<sequence>MTIFVQRLELGGAGPRVAVKDTIDIAGYPTRAGSRALADVPPATAHAEVVERVLAAGCRIVGKTNLHELAFGVTGLNDWTGTALNPSFPDRVPGGSSSGSAAAVAAEEADFALGTDTGGSIRIPAACCGVFGLKPTFGRVSRAGIAPARTTLDCVGPFAATMPWLLRAMAVIDPSFTPVSLPAPRVGLVTVEARPEMTEAIERAVAAAGLTAHRTTLPGLSGAFEAGLTFINAETFAAFGHLLAGGAVGPDVAGRLRAGAGTSPAALAAAEAVREAFRAEVDARLDEADVLVLPTLPDLPPTLDEAKANRSAVFLTTLVRPFNLSGHPALSLPVPLGPGRVAALQVIGRRGADETVLAAGARIAAALPSAALPPA</sequence>
<dbReference type="PROSITE" id="PS00571">
    <property type="entry name" value="AMIDASES"/>
    <property type="match status" value="1"/>
</dbReference>
<dbReference type="PANTHER" id="PTHR11895:SF176">
    <property type="entry name" value="AMIDASE AMID-RELATED"/>
    <property type="match status" value="1"/>
</dbReference>
<name>A0A8H8WNY5_9HYPH</name>
<dbReference type="InterPro" id="IPR036928">
    <property type="entry name" value="AS_sf"/>
</dbReference>
<dbReference type="RefSeq" id="WP_207180860.1">
    <property type="nucleotide sequence ID" value="NZ_AP024145.1"/>
</dbReference>